<accession>A0A7T2W0M0</accession>
<dbReference type="RefSeq" id="WP_183017885.1">
    <property type="nucleotide sequence ID" value="NZ_CP065668.1"/>
</dbReference>
<dbReference type="InterPro" id="IPR013096">
    <property type="entry name" value="Cupin_2"/>
</dbReference>
<dbReference type="InterPro" id="IPR011051">
    <property type="entry name" value="RmlC_Cupin_sf"/>
</dbReference>
<evidence type="ECO:0000259" key="1">
    <source>
        <dbReference type="Pfam" id="PF07883"/>
    </source>
</evidence>
<dbReference type="Proteomes" id="UP000594778">
    <property type="component" value="Chromosome"/>
</dbReference>
<dbReference type="Gene3D" id="2.60.120.10">
    <property type="entry name" value="Jelly Rolls"/>
    <property type="match status" value="1"/>
</dbReference>
<evidence type="ECO:0000313" key="2">
    <source>
        <dbReference type="EMBL" id="QPS09477.1"/>
    </source>
</evidence>
<dbReference type="InterPro" id="IPR014710">
    <property type="entry name" value="RmlC-like_jellyroll"/>
</dbReference>
<dbReference type="Pfam" id="PF07883">
    <property type="entry name" value="Cupin_2"/>
    <property type="match status" value="1"/>
</dbReference>
<dbReference type="AlphaFoldDB" id="A0A7T2W0M0"/>
<name>A0A7T2W0M0_DELAC</name>
<sequence length="136" mass="15003">MDKNAHSLIARPLAQASHLIGLCAPSQVRVLGPHEKLDPASDWIIGIKPFSDGASLHDGHWERHPVGDEVLCLLDGEVRVLLRPQRRGQEAPVLELSAGQMLVVPRGCWHRLEAVQPGRLMFITPARGSEHEKVQP</sequence>
<gene>
    <name evidence="2" type="ORF">I6G66_05480</name>
</gene>
<protein>
    <submittedName>
        <fullName evidence="2">Cupin domain-containing protein</fullName>
    </submittedName>
</protein>
<evidence type="ECO:0000313" key="3">
    <source>
        <dbReference type="Proteomes" id="UP000594778"/>
    </source>
</evidence>
<feature type="domain" description="Cupin type-2" evidence="1">
    <location>
        <begin position="59"/>
        <end position="122"/>
    </location>
</feature>
<reference evidence="2 3" key="1">
    <citation type="submission" date="2020-12" db="EMBL/GenBank/DDBJ databases">
        <title>FDA dAtabase for Regulatory Grade micrObial Sequences (FDA-ARGOS): Supporting development and validation of Infectious Disease Dx tests.</title>
        <authorList>
            <person name="Sproer C."/>
            <person name="Gronow S."/>
            <person name="Severitt S."/>
            <person name="Schroder I."/>
            <person name="Tallon L."/>
            <person name="Sadzewicz L."/>
            <person name="Zhao X."/>
            <person name="Boylan J."/>
            <person name="Ott S."/>
            <person name="Bowen H."/>
            <person name="Vavikolanu K."/>
            <person name="Mehta A."/>
            <person name="Aluvathingal J."/>
            <person name="Nadendla S."/>
            <person name="Lowell S."/>
            <person name="Myers T."/>
            <person name="Yan Y."/>
            <person name="Sichtig H."/>
        </authorList>
    </citation>
    <scope>NUCLEOTIDE SEQUENCE [LARGE SCALE GENOMIC DNA]</scope>
    <source>
        <strain evidence="2 3">FDAARGOS_909</strain>
    </source>
</reference>
<dbReference type="EMBL" id="CP065668">
    <property type="protein sequence ID" value="QPS09477.1"/>
    <property type="molecule type" value="Genomic_DNA"/>
</dbReference>
<proteinExistence type="predicted"/>
<dbReference type="SUPFAM" id="SSF51182">
    <property type="entry name" value="RmlC-like cupins"/>
    <property type="match status" value="1"/>
</dbReference>
<organism evidence="2 3">
    <name type="scientific">Delftia acidovorans</name>
    <name type="common">Pseudomonas acidovorans</name>
    <name type="synonym">Comamonas acidovorans</name>
    <dbReference type="NCBI Taxonomy" id="80866"/>
    <lineage>
        <taxon>Bacteria</taxon>
        <taxon>Pseudomonadati</taxon>
        <taxon>Pseudomonadota</taxon>
        <taxon>Betaproteobacteria</taxon>
        <taxon>Burkholderiales</taxon>
        <taxon>Comamonadaceae</taxon>
        <taxon>Delftia</taxon>
    </lineage>
</organism>